<sequence length="495" mass="56562">MSPPLEPESYATASGVDSVSIQDDKKRQENDFWLKYRKREWPSLYTNPDFLVLHVSDDGTMTIIRPAEAPEHRKNMEEQHGHYALSHLWGNAKDYPYWDVGDFIKDAMGEPVEPIPMRPEKRDALLALLKAYPGYWWIDVLCARVDTPLVIMGSIYRSCKTCFAMVDCSIETIRKVSKRTLLPIRNDITNAFLPFYKTFLEANNDGLDEDSAYELNSPTAMAFFAKLMTYQDEIQAMRDLLECRWCSRVWTLQELVLPTRLAILSEQYHDDIDIDQDQADFEVVSDIISILQQDEFEAYLDGPTHDQYLEVHAPIVKWLAQKLDSCLEGSMICNEELSIVGRLYEISEIFVSLAGSSRTCLDPLDYVYGILGLLDIHIPRTDNADTLWRTFLSKLKDHLTQMVNDIKEDDVNVSFTLSESACDIKLAHAENVSEIYNGLLSFEFDQRAKAMVLKEGEKTGRMAFFDRDIDNSALVNEVCDMLGSLSTVLASRATE</sequence>
<evidence type="ECO:0000259" key="2">
    <source>
        <dbReference type="Pfam" id="PF06985"/>
    </source>
</evidence>
<dbReference type="PANTHER" id="PTHR24148">
    <property type="entry name" value="ANKYRIN REPEAT DOMAIN-CONTAINING PROTEIN 39 HOMOLOG-RELATED"/>
    <property type="match status" value="1"/>
</dbReference>
<gene>
    <name evidence="3" type="ORF">LRAMOSA08206</name>
</gene>
<protein>
    <recommendedName>
        <fullName evidence="2">Heterokaryon incompatibility domain-containing protein</fullName>
    </recommendedName>
</protein>
<proteinExistence type="predicted"/>
<dbReference type="PANTHER" id="PTHR24148:SF64">
    <property type="entry name" value="HETEROKARYON INCOMPATIBILITY DOMAIN-CONTAINING PROTEIN"/>
    <property type="match status" value="1"/>
</dbReference>
<evidence type="ECO:0000313" key="3">
    <source>
        <dbReference type="EMBL" id="CDS05678.1"/>
    </source>
</evidence>
<dbReference type="AlphaFoldDB" id="A0A077WEY9"/>
<feature type="region of interest" description="Disordered" evidence="1">
    <location>
        <begin position="1"/>
        <end position="22"/>
    </location>
</feature>
<accession>A0A077WEY9</accession>
<name>A0A077WEY9_9FUNG</name>
<dbReference type="Pfam" id="PF06985">
    <property type="entry name" value="HET"/>
    <property type="match status" value="1"/>
</dbReference>
<evidence type="ECO:0000256" key="1">
    <source>
        <dbReference type="SAM" id="MobiDB-lite"/>
    </source>
</evidence>
<dbReference type="InterPro" id="IPR052895">
    <property type="entry name" value="HetReg/Transcr_Mod"/>
</dbReference>
<reference evidence="3" key="1">
    <citation type="journal article" date="2014" name="Genome Announc.">
        <title>De novo whole-genome sequence and genome annotation of Lichtheimia ramosa.</title>
        <authorList>
            <person name="Linde J."/>
            <person name="Schwartze V."/>
            <person name="Binder U."/>
            <person name="Lass-Florl C."/>
            <person name="Voigt K."/>
            <person name="Horn F."/>
        </authorList>
    </citation>
    <scope>NUCLEOTIDE SEQUENCE</scope>
    <source>
        <strain evidence="3">JMRC FSU:6197</strain>
    </source>
</reference>
<organism evidence="3">
    <name type="scientific">Lichtheimia ramosa</name>
    <dbReference type="NCBI Taxonomy" id="688394"/>
    <lineage>
        <taxon>Eukaryota</taxon>
        <taxon>Fungi</taxon>
        <taxon>Fungi incertae sedis</taxon>
        <taxon>Mucoromycota</taxon>
        <taxon>Mucoromycotina</taxon>
        <taxon>Mucoromycetes</taxon>
        <taxon>Mucorales</taxon>
        <taxon>Lichtheimiaceae</taxon>
        <taxon>Lichtheimia</taxon>
    </lineage>
</organism>
<dbReference type="OrthoDB" id="2249119at2759"/>
<dbReference type="InterPro" id="IPR010730">
    <property type="entry name" value="HET"/>
</dbReference>
<feature type="compositionally biased region" description="Polar residues" evidence="1">
    <location>
        <begin position="11"/>
        <end position="21"/>
    </location>
</feature>
<dbReference type="EMBL" id="LK023317">
    <property type="protein sequence ID" value="CDS05678.1"/>
    <property type="molecule type" value="Genomic_DNA"/>
</dbReference>
<feature type="domain" description="Heterokaryon incompatibility" evidence="2">
    <location>
        <begin position="84"/>
        <end position="254"/>
    </location>
</feature>